<keyword evidence="2" id="KW-0863">Zinc-finger</keyword>
<dbReference type="AlphaFoldDB" id="A0A8J2LU63"/>
<dbReference type="SMART" id="SM00225">
    <property type="entry name" value="BTB"/>
    <property type="match status" value="1"/>
</dbReference>
<dbReference type="PROSITE" id="PS50097">
    <property type="entry name" value="BTB"/>
    <property type="match status" value="1"/>
</dbReference>
<dbReference type="Proteomes" id="UP000708208">
    <property type="component" value="Unassembled WGS sequence"/>
</dbReference>
<dbReference type="InterPro" id="IPR051095">
    <property type="entry name" value="Dros_DevTransReg"/>
</dbReference>
<protein>
    <recommendedName>
        <fullName evidence="6">BTB domain-containing protein</fullName>
    </recommendedName>
</protein>
<dbReference type="Pfam" id="PF04500">
    <property type="entry name" value="FLYWCH"/>
    <property type="match status" value="2"/>
</dbReference>
<reference evidence="7" key="1">
    <citation type="submission" date="2021-06" db="EMBL/GenBank/DDBJ databases">
        <authorList>
            <person name="Hodson N. C."/>
            <person name="Mongue J. A."/>
            <person name="Jaron S. K."/>
        </authorList>
    </citation>
    <scope>NUCLEOTIDE SEQUENCE</scope>
</reference>
<evidence type="ECO:0000256" key="4">
    <source>
        <dbReference type="ARBA" id="ARBA00023242"/>
    </source>
</evidence>
<dbReference type="CDD" id="cd18315">
    <property type="entry name" value="BTB_POZ_BAB-like"/>
    <property type="match status" value="1"/>
</dbReference>
<evidence type="ECO:0000256" key="1">
    <source>
        <dbReference type="ARBA" id="ARBA00022723"/>
    </source>
</evidence>
<keyword evidence="4" id="KW-0539">Nucleus</keyword>
<dbReference type="InterPro" id="IPR000210">
    <property type="entry name" value="BTB/POZ_dom"/>
</dbReference>
<dbReference type="GO" id="GO:0005634">
    <property type="term" value="C:nucleus"/>
    <property type="evidence" value="ECO:0007669"/>
    <property type="project" value="TreeGrafter"/>
</dbReference>
<feature type="compositionally biased region" description="Polar residues" evidence="5">
    <location>
        <begin position="235"/>
        <end position="248"/>
    </location>
</feature>
<feature type="region of interest" description="Disordered" evidence="5">
    <location>
        <begin position="281"/>
        <end position="303"/>
    </location>
</feature>
<feature type="compositionally biased region" description="Low complexity" evidence="5">
    <location>
        <begin position="225"/>
        <end position="234"/>
    </location>
</feature>
<evidence type="ECO:0000313" key="8">
    <source>
        <dbReference type="Proteomes" id="UP000708208"/>
    </source>
</evidence>
<evidence type="ECO:0000256" key="3">
    <source>
        <dbReference type="ARBA" id="ARBA00022833"/>
    </source>
</evidence>
<evidence type="ECO:0000256" key="5">
    <source>
        <dbReference type="SAM" id="MobiDB-lite"/>
    </source>
</evidence>
<name>A0A8J2LU63_9HEXA</name>
<feature type="region of interest" description="Disordered" evidence="5">
    <location>
        <begin position="211"/>
        <end position="248"/>
    </location>
</feature>
<dbReference type="Pfam" id="PF00651">
    <property type="entry name" value="BTB"/>
    <property type="match status" value="1"/>
</dbReference>
<evidence type="ECO:0000256" key="2">
    <source>
        <dbReference type="ARBA" id="ARBA00022771"/>
    </source>
</evidence>
<comment type="caution">
    <text evidence="7">The sequence shown here is derived from an EMBL/GenBank/DDBJ whole genome shotgun (WGS) entry which is preliminary data.</text>
</comment>
<dbReference type="EMBL" id="CAJVCH010546168">
    <property type="protein sequence ID" value="CAG7828110.1"/>
    <property type="molecule type" value="Genomic_DNA"/>
</dbReference>
<feature type="domain" description="BTB" evidence="6">
    <location>
        <begin position="123"/>
        <end position="188"/>
    </location>
</feature>
<dbReference type="PANTHER" id="PTHR23110:SF106">
    <property type="entry name" value="FI01104P"/>
    <property type="match status" value="1"/>
</dbReference>
<keyword evidence="1" id="KW-0479">Metal-binding</keyword>
<accession>A0A8J2LU63</accession>
<proteinExistence type="predicted"/>
<evidence type="ECO:0000313" key="7">
    <source>
        <dbReference type="EMBL" id="CAG7828110.1"/>
    </source>
</evidence>
<dbReference type="PANTHER" id="PTHR23110">
    <property type="entry name" value="BTB DOMAIN TRANSCRIPTION FACTOR"/>
    <property type="match status" value="1"/>
</dbReference>
<dbReference type="GO" id="GO:0008270">
    <property type="term" value="F:zinc ion binding"/>
    <property type="evidence" value="ECO:0007669"/>
    <property type="project" value="UniProtKB-KW"/>
</dbReference>
<keyword evidence="8" id="KW-1185">Reference proteome</keyword>
<gene>
    <name evidence="7" type="ORF">AFUS01_LOCUS38058</name>
</gene>
<keyword evidence="3" id="KW-0862">Zinc</keyword>
<sequence>MRILMTTAAPATFPNVHSTTFVLHCLARLPVAIFPQPRQASSESEVLSEKLFFRNLKFGFNFYAISGISTYTHTHTGHRQSHHGVNGDLFTMGTPQQFSLKWNNYSQHIVTAFEDLRGEDDLTDVTLSCEGKRIKAHKVLLSACSVYFKETFRENPCKHPVIILKGVSFIDLQAVVTFMYNGQVNISQERLSSFLQTAELLQIKGLTDMNDQEEGPVKKRPNTSTIPTPEPIITNVSHGQPSVPEDTSSLITPEIVNTRPPTPKRKRIGPASFMSMQNLSQQQNDSQVPLTNQTAGSRSVMTGSSNTLATSVAGPSGVSSSTGGLLNPETVILPSANMMDPAGSSNTAESYSHGIIKFEEEEVIDEDDDYEKNNLSEDNDSSMHDMLGNVEQESNSMGSFMAGSSSSQQPIKIVSGGQDSAVHGDIYWTNPQDETQMTLTKKGRPKLWHQGFSYVLHGITRRGKESWRCSRSTNLKCRGRIFKLQNGYMSGVTTPKFTLVRLADIQQRIEVLRVTLNQELQKFGSRTGGIWDDGSLERKASSPAMDITKRGKPKLLLNGHSYIQEVHKNGQAIIPVAVPSVATSYTPKGSAKLLFGGRWYLFNGLSKAGQERWRCGRYSDRKVNCRGWLRDGCGEDEGDKLIMTLTKKGKPKLLYRGYSYRLENSRIGGREIWRCSPSCRYLEFQDEVTGVGRLYQVINIRHAQKLGNPLMTTSMSSDQIPGLNSVANAPLVPRKMIRQSPIWKYFVYDPNSAKSTCIVPECNSILAGRYTTNLKKHLRAYHRVEYQQMLQEESVLSSQY</sequence>
<organism evidence="7 8">
    <name type="scientific">Allacma fusca</name>
    <dbReference type="NCBI Taxonomy" id="39272"/>
    <lineage>
        <taxon>Eukaryota</taxon>
        <taxon>Metazoa</taxon>
        <taxon>Ecdysozoa</taxon>
        <taxon>Arthropoda</taxon>
        <taxon>Hexapoda</taxon>
        <taxon>Collembola</taxon>
        <taxon>Symphypleona</taxon>
        <taxon>Sminthuridae</taxon>
        <taxon>Allacma</taxon>
    </lineage>
</organism>
<dbReference type="GO" id="GO:0006357">
    <property type="term" value="P:regulation of transcription by RNA polymerase II"/>
    <property type="evidence" value="ECO:0007669"/>
    <property type="project" value="TreeGrafter"/>
</dbReference>
<evidence type="ECO:0000259" key="6">
    <source>
        <dbReference type="PROSITE" id="PS50097"/>
    </source>
</evidence>
<dbReference type="OrthoDB" id="2311693at2759"/>
<dbReference type="InterPro" id="IPR007588">
    <property type="entry name" value="Znf_FLYWCH"/>
</dbReference>